<dbReference type="InParanoid" id="A0A077ZWP0"/>
<keyword evidence="1" id="KW-0812">Transmembrane</keyword>
<evidence type="ECO:0000313" key="2">
    <source>
        <dbReference type="EMBL" id="CDW74006.1"/>
    </source>
</evidence>
<proteinExistence type="predicted"/>
<keyword evidence="1" id="KW-1133">Transmembrane helix</keyword>
<feature type="transmembrane region" description="Helical" evidence="1">
    <location>
        <begin position="172"/>
        <end position="192"/>
    </location>
</feature>
<reference evidence="2 3" key="1">
    <citation type="submission" date="2014-06" db="EMBL/GenBank/DDBJ databases">
        <authorList>
            <person name="Swart Estienne"/>
        </authorList>
    </citation>
    <scope>NUCLEOTIDE SEQUENCE [LARGE SCALE GENOMIC DNA]</scope>
    <source>
        <strain evidence="2 3">130c</strain>
    </source>
</reference>
<name>A0A077ZWP0_STYLE</name>
<organism evidence="2 3">
    <name type="scientific">Stylonychia lemnae</name>
    <name type="common">Ciliate</name>
    <dbReference type="NCBI Taxonomy" id="5949"/>
    <lineage>
        <taxon>Eukaryota</taxon>
        <taxon>Sar</taxon>
        <taxon>Alveolata</taxon>
        <taxon>Ciliophora</taxon>
        <taxon>Intramacronucleata</taxon>
        <taxon>Spirotrichea</taxon>
        <taxon>Stichotrichia</taxon>
        <taxon>Sporadotrichida</taxon>
        <taxon>Oxytrichidae</taxon>
        <taxon>Stylonychinae</taxon>
        <taxon>Stylonychia</taxon>
    </lineage>
</organism>
<protein>
    <submittedName>
        <fullName evidence="2">Uncharacterized protein</fullName>
    </submittedName>
</protein>
<sequence>MVLTPLYGFMTEDQLGYWRLISAIIITFQAPFDLERNLFSFTDKYWFFQNMGLFNAYGGTFFLGLSQFTSKSNEFFFQLYADWYIAALSLQSISVIYCIYSGIQRLVDSYNPPDIPTEEDSDVIVGSYLYAFKQIVKDPRVLLSNSERLDQNDFFQIELFILLLAEWVINSIYFIPSFLSTVIVFFSVLGGMAPMLVKPDPSLTVDQLYQNYFIDCGIIFLGAEIFGLIFYVTSNTYKTKVFDYYH</sequence>
<gene>
    <name evidence="2" type="primary">Contig15525.g16544</name>
    <name evidence="2" type="ORF">STYLEM_2997</name>
</gene>
<feature type="transmembrane region" description="Helical" evidence="1">
    <location>
        <begin position="16"/>
        <end position="34"/>
    </location>
</feature>
<evidence type="ECO:0000313" key="3">
    <source>
        <dbReference type="Proteomes" id="UP000039865"/>
    </source>
</evidence>
<keyword evidence="3" id="KW-1185">Reference proteome</keyword>
<feature type="transmembrane region" description="Helical" evidence="1">
    <location>
        <begin position="212"/>
        <end position="232"/>
    </location>
</feature>
<accession>A0A077ZWP0</accession>
<dbReference type="AlphaFoldDB" id="A0A077ZWP0"/>
<dbReference type="EMBL" id="CCKQ01002909">
    <property type="protein sequence ID" value="CDW74006.1"/>
    <property type="molecule type" value="Genomic_DNA"/>
</dbReference>
<feature type="transmembrane region" description="Helical" evidence="1">
    <location>
        <begin position="46"/>
        <end position="63"/>
    </location>
</feature>
<keyword evidence="1" id="KW-0472">Membrane</keyword>
<feature type="transmembrane region" description="Helical" evidence="1">
    <location>
        <begin position="83"/>
        <end position="103"/>
    </location>
</feature>
<dbReference type="Proteomes" id="UP000039865">
    <property type="component" value="Unassembled WGS sequence"/>
</dbReference>
<evidence type="ECO:0000256" key="1">
    <source>
        <dbReference type="SAM" id="Phobius"/>
    </source>
</evidence>